<dbReference type="Proteomes" id="UP000708148">
    <property type="component" value="Unassembled WGS sequence"/>
</dbReference>
<gene>
    <name evidence="2" type="ORF">OSTQU699_LOCUS9545</name>
</gene>
<reference evidence="2" key="1">
    <citation type="submission" date="2020-12" db="EMBL/GenBank/DDBJ databases">
        <authorList>
            <person name="Iha C."/>
        </authorList>
    </citation>
    <scope>NUCLEOTIDE SEQUENCE</scope>
</reference>
<protein>
    <submittedName>
        <fullName evidence="2">Uncharacterized protein</fullName>
    </submittedName>
</protein>
<organism evidence="2 3">
    <name type="scientific">Ostreobium quekettii</name>
    <dbReference type="NCBI Taxonomy" id="121088"/>
    <lineage>
        <taxon>Eukaryota</taxon>
        <taxon>Viridiplantae</taxon>
        <taxon>Chlorophyta</taxon>
        <taxon>core chlorophytes</taxon>
        <taxon>Ulvophyceae</taxon>
        <taxon>TCBD clade</taxon>
        <taxon>Bryopsidales</taxon>
        <taxon>Ostreobineae</taxon>
        <taxon>Ostreobiaceae</taxon>
        <taxon>Ostreobium</taxon>
    </lineage>
</organism>
<accession>A0A8S1JB35</accession>
<evidence type="ECO:0000256" key="1">
    <source>
        <dbReference type="SAM" id="MobiDB-lite"/>
    </source>
</evidence>
<sequence>MPPPHAPSPTLQNAGLLERRRPTLACEWLARGPTVKFSNTLTSSAHAPPPPGRTTLSAGAEGRLGAWTHGFCRSPDGKKVVNASRPPARERSKTPRRALSVNCQESCQESKRKRWRVFVKL</sequence>
<comment type="caution">
    <text evidence="2">The sequence shown here is derived from an EMBL/GenBank/DDBJ whole genome shotgun (WGS) entry which is preliminary data.</text>
</comment>
<feature type="region of interest" description="Disordered" evidence="1">
    <location>
        <begin position="75"/>
        <end position="99"/>
    </location>
</feature>
<dbReference type="AlphaFoldDB" id="A0A8S1JB35"/>
<evidence type="ECO:0000313" key="2">
    <source>
        <dbReference type="EMBL" id="CAD7704188.1"/>
    </source>
</evidence>
<keyword evidence="3" id="KW-1185">Reference proteome</keyword>
<dbReference type="EMBL" id="CAJHUC010002686">
    <property type="protein sequence ID" value="CAD7704188.1"/>
    <property type="molecule type" value="Genomic_DNA"/>
</dbReference>
<proteinExistence type="predicted"/>
<evidence type="ECO:0000313" key="3">
    <source>
        <dbReference type="Proteomes" id="UP000708148"/>
    </source>
</evidence>
<feature type="region of interest" description="Disordered" evidence="1">
    <location>
        <begin position="39"/>
        <end position="60"/>
    </location>
</feature>
<name>A0A8S1JB35_9CHLO</name>